<name>A0A927GQP1_9BACL</name>
<keyword evidence="5" id="KW-1133">Transmembrane helix</keyword>
<dbReference type="EMBL" id="JACXIZ010000011">
    <property type="protein sequence ID" value="MBD2844578.1"/>
    <property type="molecule type" value="Genomic_DNA"/>
</dbReference>
<dbReference type="Pfam" id="PF03334">
    <property type="entry name" value="PhaG_MnhG_YufB"/>
    <property type="match status" value="1"/>
</dbReference>
<keyword evidence="3" id="KW-0050">Antiport</keyword>
<accession>A0A927GQP1</accession>
<evidence type="ECO:0000256" key="2">
    <source>
        <dbReference type="ARBA" id="ARBA00008404"/>
    </source>
</evidence>
<dbReference type="GO" id="GO:0016020">
    <property type="term" value="C:membrane"/>
    <property type="evidence" value="ECO:0007669"/>
    <property type="project" value="UniProtKB-SubCell"/>
</dbReference>
<evidence type="ECO:0000256" key="3">
    <source>
        <dbReference type="ARBA" id="ARBA00022449"/>
    </source>
</evidence>
<feature type="transmembrane region" description="Helical" evidence="5">
    <location>
        <begin position="70"/>
        <end position="92"/>
    </location>
</feature>
<feature type="region of interest" description="Disordered" evidence="4">
    <location>
        <begin position="108"/>
        <end position="139"/>
    </location>
</feature>
<keyword evidence="5" id="KW-0472">Membrane</keyword>
<evidence type="ECO:0000313" key="6">
    <source>
        <dbReference type="EMBL" id="MBD2844578.1"/>
    </source>
</evidence>
<dbReference type="PANTHER" id="PTHR34703">
    <property type="entry name" value="ANTIPORTER SUBUNIT MNHG2-RELATED"/>
    <property type="match status" value="1"/>
</dbReference>
<reference evidence="6" key="1">
    <citation type="submission" date="2020-09" db="EMBL/GenBank/DDBJ databases">
        <title>A novel bacterium of genus Paenibacillus, isolated from South China Sea.</title>
        <authorList>
            <person name="Huang H."/>
            <person name="Mo K."/>
            <person name="Hu Y."/>
        </authorList>
    </citation>
    <scope>NUCLEOTIDE SEQUENCE</scope>
    <source>
        <strain evidence="6">IB182496</strain>
    </source>
</reference>
<protein>
    <submittedName>
        <fullName evidence="6">Na+/H+ antiporter subunit G</fullName>
    </submittedName>
</protein>
<dbReference type="NCBIfam" id="TIGR01300">
    <property type="entry name" value="CPA3_mnhG_phaG"/>
    <property type="match status" value="1"/>
</dbReference>
<dbReference type="GO" id="GO:0015385">
    <property type="term" value="F:sodium:proton antiporter activity"/>
    <property type="evidence" value="ECO:0007669"/>
    <property type="project" value="TreeGrafter"/>
</dbReference>
<dbReference type="RefSeq" id="WP_190915372.1">
    <property type="nucleotide sequence ID" value="NZ_JACXIZ010000011.1"/>
</dbReference>
<keyword evidence="3" id="KW-0813">Transport</keyword>
<evidence type="ECO:0000256" key="5">
    <source>
        <dbReference type="SAM" id="Phobius"/>
    </source>
</evidence>
<feature type="transmembrane region" description="Helical" evidence="5">
    <location>
        <begin position="12"/>
        <end position="32"/>
    </location>
</feature>
<dbReference type="AlphaFoldDB" id="A0A927GQP1"/>
<dbReference type="PANTHER" id="PTHR34703:SF1">
    <property type="entry name" value="ANTIPORTER SUBUNIT MNHG2-RELATED"/>
    <property type="match status" value="1"/>
</dbReference>
<evidence type="ECO:0000256" key="1">
    <source>
        <dbReference type="ARBA" id="ARBA00004141"/>
    </source>
</evidence>
<keyword evidence="5" id="KW-0812">Transmembrane</keyword>
<evidence type="ECO:0000313" key="7">
    <source>
        <dbReference type="Proteomes" id="UP000621560"/>
    </source>
</evidence>
<dbReference type="NCBIfam" id="NF009314">
    <property type="entry name" value="PRK12674.1-2"/>
    <property type="match status" value="1"/>
</dbReference>
<dbReference type="InterPro" id="IPR005133">
    <property type="entry name" value="PhaG_MnhG_YufB"/>
</dbReference>
<feature type="transmembrane region" description="Helical" evidence="5">
    <location>
        <begin position="44"/>
        <end position="64"/>
    </location>
</feature>
<comment type="caution">
    <text evidence="6">The sequence shown here is derived from an EMBL/GenBank/DDBJ whole genome shotgun (WGS) entry which is preliminary data.</text>
</comment>
<dbReference type="Proteomes" id="UP000621560">
    <property type="component" value="Unassembled WGS sequence"/>
</dbReference>
<proteinExistence type="inferred from homology"/>
<keyword evidence="7" id="KW-1185">Reference proteome</keyword>
<evidence type="ECO:0000256" key="4">
    <source>
        <dbReference type="SAM" id="MobiDB-lite"/>
    </source>
</evidence>
<comment type="similarity">
    <text evidence="2">Belongs to the CPA3 antiporters (TC 2.A.63) subunit G family.</text>
</comment>
<organism evidence="6 7">
    <name type="scientific">Paenibacillus sabuli</name>
    <dbReference type="NCBI Taxonomy" id="2772509"/>
    <lineage>
        <taxon>Bacteria</taxon>
        <taxon>Bacillati</taxon>
        <taxon>Bacillota</taxon>
        <taxon>Bacilli</taxon>
        <taxon>Bacillales</taxon>
        <taxon>Paenibacillaceae</taxon>
        <taxon>Paenibacillus</taxon>
    </lineage>
</organism>
<gene>
    <name evidence="6" type="ORF">IDH44_05205</name>
</gene>
<comment type="subcellular location">
    <subcellularLocation>
        <location evidence="1">Membrane</location>
        <topology evidence="1">Multi-pass membrane protein</topology>
    </subcellularLocation>
</comment>
<sequence length="139" mass="15161">MHEIGMTIVEWIIGLLVLGGALLGALSAFGLLRLPDVYTRSHAATKSTTLGVMSILLGAFLYFVAYDNYVSAKLLLGIVFVLITAPVAGHLIGRAAYKSGAPLSDRTVQDDLKHAPHTDTQLREHTDGQLPHERERQRE</sequence>